<comment type="similarity">
    <text evidence="2 5">Belongs to the pseudouridine synthase TruB family. Type 1 subfamily.</text>
</comment>
<comment type="function">
    <text evidence="5">Responsible for synthesis of pseudouridine from uracil-55 in the psi GC loop of transfer RNAs.</text>
</comment>
<dbReference type="Gene3D" id="3.30.2350.10">
    <property type="entry name" value="Pseudouridine synthase"/>
    <property type="match status" value="1"/>
</dbReference>
<comment type="caution">
    <text evidence="9">The sequence shown here is derived from an EMBL/GenBank/DDBJ whole genome shotgun (WGS) entry which is preliminary data.</text>
</comment>
<dbReference type="Pfam" id="PF16198">
    <property type="entry name" value="TruB_C_2"/>
    <property type="match status" value="1"/>
</dbReference>
<dbReference type="Proteomes" id="UP001595758">
    <property type="component" value="Unassembled WGS sequence"/>
</dbReference>
<dbReference type="HAMAP" id="MF_01080">
    <property type="entry name" value="TruB_bact"/>
    <property type="match status" value="1"/>
</dbReference>
<evidence type="ECO:0000259" key="7">
    <source>
        <dbReference type="Pfam" id="PF09157"/>
    </source>
</evidence>
<dbReference type="SUPFAM" id="SSF55120">
    <property type="entry name" value="Pseudouridine synthase"/>
    <property type="match status" value="1"/>
</dbReference>
<feature type="active site" description="Nucleophile" evidence="5">
    <location>
        <position position="47"/>
    </location>
</feature>
<evidence type="ECO:0000256" key="3">
    <source>
        <dbReference type="ARBA" id="ARBA00022694"/>
    </source>
</evidence>
<dbReference type="CDD" id="cd02573">
    <property type="entry name" value="PseudoU_synth_EcTruB"/>
    <property type="match status" value="1"/>
</dbReference>
<keyword evidence="3 5" id="KW-0819">tRNA processing</keyword>
<dbReference type="InterPro" id="IPR015240">
    <property type="entry name" value="tRNA_sdUridine_synth_fam1_C"/>
</dbReference>
<keyword evidence="10" id="KW-1185">Reference proteome</keyword>
<dbReference type="EMBL" id="JBHSAB010000014">
    <property type="protein sequence ID" value="MFC3908905.1"/>
    <property type="molecule type" value="Genomic_DNA"/>
</dbReference>
<protein>
    <recommendedName>
        <fullName evidence="5">tRNA pseudouridine synthase B</fullName>
        <ecNumber evidence="5">5.4.99.25</ecNumber>
    </recommendedName>
    <alternativeName>
        <fullName evidence="5">tRNA pseudouridine(55) synthase</fullName>
        <shortName evidence="5">Psi55 synthase</shortName>
    </alternativeName>
    <alternativeName>
        <fullName evidence="5">tRNA pseudouridylate synthase</fullName>
    </alternativeName>
    <alternativeName>
        <fullName evidence="5">tRNA-uridine isomerase</fullName>
    </alternativeName>
</protein>
<dbReference type="PANTHER" id="PTHR13767">
    <property type="entry name" value="TRNA-PSEUDOURIDINE SYNTHASE"/>
    <property type="match status" value="1"/>
</dbReference>
<gene>
    <name evidence="5 9" type="primary">truB</name>
    <name evidence="9" type="ORF">ACFORL_07420</name>
</gene>
<evidence type="ECO:0000313" key="9">
    <source>
        <dbReference type="EMBL" id="MFC3908905.1"/>
    </source>
</evidence>
<evidence type="ECO:0000313" key="10">
    <source>
        <dbReference type="Proteomes" id="UP001595758"/>
    </source>
</evidence>
<evidence type="ECO:0000259" key="6">
    <source>
        <dbReference type="Pfam" id="PF01509"/>
    </source>
</evidence>
<dbReference type="InterPro" id="IPR002501">
    <property type="entry name" value="PsdUridine_synth_N"/>
</dbReference>
<dbReference type="NCBIfam" id="TIGR00431">
    <property type="entry name" value="TruB"/>
    <property type="match status" value="1"/>
</dbReference>
<feature type="domain" description="tRNA pseudouridine synthase II TruB subfamily 1 C-terminal" evidence="7">
    <location>
        <begin position="242"/>
        <end position="298"/>
    </location>
</feature>
<dbReference type="PANTHER" id="PTHR13767:SF2">
    <property type="entry name" value="PSEUDOURIDYLATE SYNTHASE TRUB1"/>
    <property type="match status" value="1"/>
</dbReference>
<reference evidence="10" key="1">
    <citation type="journal article" date="2019" name="Int. J. Syst. Evol. Microbiol.">
        <title>The Global Catalogue of Microorganisms (GCM) 10K type strain sequencing project: providing services to taxonomists for standard genome sequencing and annotation.</title>
        <authorList>
            <consortium name="The Broad Institute Genomics Platform"/>
            <consortium name="The Broad Institute Genome Sequencing Center for Infectious Disease"/>
            <person name="Wu L."/>
            <person name="Ma J."/>
        </authorList>
    </citation>
    <scope>NUCLEOTIDE SEQUENCE [LARGE SCALE GENOMIC DNA]</scope>
    <source>
        <strain evidence="10">CCUG 59858</strain>
    </source>
</reference>
<dbReference type="Gene3D" id="2.30.130.10">
    <property type="entry name" value="PUA domain"/>
    <property type="match status" value="1"/>
</dbReference>
<dbReference type="Pfam" id="PF09157">
    <property type="entry name" value="TruB-C_2"/>
    <property type="match status" value="1"/>
</dbReference>
<dbReference type="InterPro" id="IPR036974">
    <property type="entry name" value="PUA_sf"/>
</dbReference>
<accession>A0ABV8CEZ1</accession>
<sequence>MGKADCNLAVNGILLVNKPQGLSSNAVLQKVRHIYHARKAGHTGSLDPLATGMLPVCFGEATKYCQYLLDADKSYVATGLLGIRTSTGDAQGEIISQTDNFEVTRQQLDQSIARFSGVIQQVPPMFSALKHNGTPLYRLARAGQTIERKAREVTVHQLELLDFDGRQFTIKVSCSKGTYIRSLIEDIGEVLGCGANVTVLHRLYTAGFDAEPMYELDELRQLNQEQLQERLLPLERAVQYMPLLQLNEMQITQLRQGRIISDSLSPQESGLYRIHNDKGQFVGLAEFDRQGSLKVKRFLAEPEKKIEQIIN</sequence>
<evidence type="ECO:0000256" key="2">
    <source>
        <dbReference type="ARBA" id="ARBA00005642"/>
    </source>
</evidence>
<dbReference type="EC" id="5.4.99.25" evidence="5"/>
<evidence type="ECO:0000256" key="5">
    <source>
        <dbReference type="HAMAP-Rule" id="MF_01080"/>
    </source>
</evidence>
<evidence type="ECO:0000256" key="4">
    <source>
        <dbReference type="ARBA" id="ARBA00023235"/>
    </source>
</evidence>
<keyword evidence="4 5" id="KW-0413">Isomerase</keyword>
<dbReference type="InterPro" id="IPR020103">
    <property type="entry name" value="PsdUridine_synth_cat_dom_sf"/>
</dbReference>
<dbReference type="InterPro" id="IPR032819">
    <property type="entry name" value="TruB_C"/>
</dbReference>
<comment type="catalytic activity">
    <reaction evidence="1 5">
        <text>uridine(55) in tRNA = pseudouridine(55) in tRNA</text>
        <dbReference type="Rhea" id="RHEA:42532"/>
        <dbReference type="Rhea" id="RHEA-COMP:10101"/>
        <dbReference type="Rhea" id="RHEA-COMP:10102"/>
        <dbReference type="ChEBI" id="CHEBI:65314"/>
        <dbReference type="ChEBI" id="CHEBI:65315"/>
        <dbReference type="EC" id="5.4.99.25"/>
    </reaction>
</comment>
<feature type="domain" description="Pseudouridine synthase II N-terminal" evidence="6">
    <location>
        <begin position="32"/>
        <end position="180"/>
    </location>
</feature>
<feature type="domain" description="tRNA pseudouridylate synthase B C-terminal" evidence="8">
    <location>
        <begin position="181"/>
        <end position="239"/>
    </location>
</feature>
<name>A0ABV8CEZ1_9GAMM</name>
<dbReference type="GO" id="GO:0160148">
    <property type="term" value="F:tRNA pseudouridine(55) synthase activity"/>
    <property type="evidence" value="ECO:0007669"/>
    <property type="project" value="UniProtKB-EC"/>
</dbReference>
<dbReference type="RefSeq" id="WP_382342693.1">
    <property type="nucleotide sequence ID" value="NZ_JBHSAB010000014.1"/>
</dbReference>
<evidence type="ECO:0000256" key="1">
    <source>
        <dbReference type="ARBA" id="ARBA00000385"/>
    </source>
</evidence>
<proteinExistence type="inferred from homology"/>
<dbReference type="Pfam" id="PF01509">
    <property type="entry name" value="TruB_N"/>
    <property type="match status" value="1"/>
</dbReference>
<organism evidence="9 10">
    <name type="scientific">Legionella dresdenensis</name>
    <dbReference type="NCBI Taxonomy" id="450200"/>
    <lineage>
        <taxon>Bacteria</taxon>
        <taxon>Pseudomonadati</taxon>
        <taxon>Pseudomonadota</taxon>
        <taxon>Gammaproteobacteria</taxon>
        <taxon>Legionellales</taxon>
        <taxon>Legionellaceae</taxon>
        <taxon>Legionella</taxon>
    </lineage>
</organism>
<dbReference type="InterPro" id="IPR014780">
    <property type="entry name" value="tRNA_psdUridine_synth_TruB"/>
</dbReference>
<evidence type="ECO:0000259" key="8">
    <source>
        <dbReference type="Pfam" id="PF16198"/>
    </source>
</evidence>